<comment type="caution">
    <text evidence="4">The sequence shown here is derived from an EMBL/GenBank/DDBJ whole genome shotgun (WGS) entry which is preliminary data.</text>
</comment>
<feature type="domain" description="Carbohydrate kinase PfkB" evidence="3">
    <location>
        <begin position="33"/>
        <end position="317"/>
    </location>
</feature>
<organism evidence="4 5">
    <name type="scientific">Thalassobacterium maritimum</name>
    <dbReference type="NCBI Taxonomy" id="3041265"/>
    <lineage>
        <taxon>Bacteria</taxon>
        <taxon>Pseudomonadati</taxon>
        <taxon>Verrucomicrobiota</taxon>
        <taxon>Opitutia</taxon>
        <taxon>Puniceicoccales</taxon>
        <taxon>Coraliomargaritaceae</taxon>
        <taxon>Thalassobacterium</taxon>
    </lineage>
</organism>
<dbReference type="SUPFAM" id="SSF53613">
    <property type="entry name" value="Ribokinase-like"/>
    <property type="match status" value="1"/>
</dbReference>
<dbReference type="EMBL" id="JARXHW010000009">
    <property type="protein sequence ID" value="MDQ8206967.1"/>
    <property type="molecule type" value="Genomic_DNA"/>
</dbReference>
<reference evidence="4 5" key="1">
    <citation type="submission" date="2023-04" db="EMBL/GenBank/DDBJ databases">
        <title>A novel bacteria isolated from coastal sediment.</title>
        <authorList>
            <person name="Liu X.-J."/>
            <person name="Du Z.-J."/>
        </authorList>
    </citation>
    <scope>NUCLEOTIDE SEQUENCE [LARGE SCALE GENOMIC DNA]</scope>
    <source>
        <strain evidence="4 5">SDUM461003</strain>
    </source>
</reference>
<accession>A0ABU1AS28</accession>
<keyword evidence="1" id="KW-0808">Transferase</keyword>
<evidence type="ECO:0000313" key="5">
    <source>
        <dbReference type="Proteomes" id="UP001225316"/>
    </source>
</evidence>
<dbReference type="PANTHER" id="PTHR10584">
    <property type="entry name" value="SUGAR KINASE"/>
    <property type="match status" value="1"/>
</dbReference>
<evidence type="ECO:0000256" key="1">
    <source>
        <dbReference type="ARBA" id="ARBA00022679"/>
    </source>
</evidence>
<dbReference type="Gene3D" id="3.40.1190.20">
    <property type="match status" value="1"/>
</dbReference>
<dbReference type="InterPro" id="IPR029056">
    <property type="entry name" value="Ribokinase-like"/>
</dbReference>
<dbReference type="Pfam" id="PF00294">
    <property type="entry name" value="PfkB"/>
    <property type="match status" value="1"/>
</dbReference>
<dbReference type="Proteomes" id="UP001225316">
    <property type="component" value="Unassembled WGS sequence"/>
</dbReference>
<dbReference type="RefSeq" id="WP_308949105.1">
    <property type="nucleotide sequence ID" value="NZ_JARXHW010000009.1"/>
</dbReference>
<dbReference type="InterPro" id="IPR011611">
    <property type="entry name" value="PfkB_dom"/>
</dbReference>
<name>A0ABU1AS28_9BACT</name>
<dbReference type="PANTHER" id="PTHR10584:SF166">
    <property type="entry name" value="RIBOKINASE"/>
    <property type="match status" value="1"/>
</dbReference>
<gene>
    <name evidence="4" type="ORF">QEH52_05565</name>
</gene>
<evidence type="ECO:0000259" key="3">
    <source>
        <dbReference type="Pfam" id="PF00294"/>
    </source>
</evidence>
<keyword evidence="2 4" id="KW-0418">Kinase</keyword>
<proteinExistence type="predicted"/>
<sequence>MGKQLNKPTILAAGTFVVDYHKTVKHYPSERASSKITGEVISNGGAPFNLLVDLAKLGTHANLHASGRIAQDLDGKFIVETCNTHGIDISQLSYDRAAATGYTDVFTVEESGRHTCFHFAGAGGNFSRDDVKLDTAKPDYLFLGSLGALGKLEAVNPDSGRADSTKLIRDARKRGITTIIEFAPLDRGARLEEFAETLAESDYVIVNDRVAETITETSLYSENIFDPDLARKAAQQILDTGLRIAVIIHSGAGAVYVGADGTFYKSNGYFLPWEERSGSAGVDHAFCAGFINGLMGSQDEAECLRRGLAVSTMCRKDLTPSDSIESMDTCISFCETSQQVK</sequence>
<dbReference type="GO" id="GO:0016301">
    <property type="term" value="F:kinase activity"/>
    <property type="evidence" value="ECO:0007669"/>
    <property type="project" value="UniProtKB-KW"/>
</dbReference>
<evidence type="ECO:0000313" key="4">
    <source>
        <dbReference type="EMBL" id="MDQ8206967.1"/>
    </source>
</evidence>
<protein>
    <submittedName>
        <fullName evidence="4">Carbohydrate kinase family protein</fullName>
    </submittedName>
</protein>
<keyword evidence="5" id="KW-1185">Reference proteome</keyword>
<evidence type="ECO:0000256" key="2">
    <source>
        <dbReference type="ARBA" id="ARBA00022777"/>
    </source>
</evidence>